<feature type="transmembrane region" description="Helical" evidence="8">
    <location>
        <begin position="56"/>
        <end position="82"/>
    </location>
</feature>
<evidence type="ECO:0000313" key="9">
    <source>
        <dbReference type="EMBL" id="MXQ55744.1"/>
    </source>
</evidence>
<dbReference type="InterPro" id="IPR037294">
    <property type="entry name" value="ABC_BtuC-like"/>
</dbReference>
<organism evidence="9 10">
    <name type="scientific">Shimazuella alba</name>
    <dbReference type="NCBI Taxonomy" id="2690964"/>
    <lineage>
        <taxon>Bacteria</taxon>
        <taxon>Bacillati</taxon>
        <taxon>Bacillota</taxon>
        <taxon>Bacilli</taxon>
        <taxon>Bacillales</taxon>
        <taxon>Thermoactinomycetaceae</taxon>
        <taxon>Shimazuella</taxon>
    </lineage>
</organism>
<dbReference type="GO" id="GO:0005886">
    <property type="term" value="C:plasma membrane"/>
    <property type="evidence" value="ECO:0007669"/>
    <property type="project" value="UniProtKB-SubCell"/>
</dbReference>
<name>A0A6I4W4N9_9BACL</name>
<feature type="transmembrane region" description="Helical" evidence="8">
    <location>
        <begin position="12"/>
        <end position="36"/>
    </location>
</feature>
<feature type="transmembrane region" description="Helical" evidence="8">
    <location>
        <begin position="155"/>
        <end position="177"/>
    </location>
</feature>
<evidence type="ECO:0000256" key="7">
    <source>
        <dbReference type="ARBA" id="ARBA00023136"/>
    </source>
</evidence>
<evidence type="ECO:0000256" key="4">
    <source>
        <dbReference type="ARBA" id="ARBA00022475"/>
    </source>
</evidence>
<evidence type="ECO:0000256" key="5">
    <source>
        <dbReference type="ARBA" id="ARBA00022692"/>
    </source>
</evidence>
<keyword evidence="10" id="KW-1185">Reference proteome</keyword>
<proteinExistence type="inferred from homology"/>
<evidence type="ECO:0000256" key="2">
    <source>
        <dbReference type="ARBA" id="ARBA00007935"/>
    </source>
</evidence>
<reference evidence="9 10" key="1">
    <citation type="submission" date="2019-12" db="EMBL/GenBank/DDBJ databases">
        <title>Whole-genome analyses of novel actinobacteria.</title>
        <authorList>
            <person name="Sahin N."/>
            <person name="Saygin H."/>
        </authorList>
    </citation>
    <scope>NUCLEOTIDE SEQUENCE [LARGE SCALE GENOMIC DNA]</scope>
    <source>
        <strain evidence="9 10">KC615</strain>
    </source>
</reference>
<keyword evidence="3" id="KW-0813">Transport</keyword>
<comment type="similarity">
    <text evidence="2">Belongs to the binding-protein-dependent transport system permease family. FecCD subfamily.</text>
</comment>
<comment type="subcellular location">
    <subcellularLocation>
        <location evidence="1">Cell membrane</location>
        <topology evidence="1">Multi-pass membrane protein</topology>
    </subcellularLocation>
</comment>
<keyword evidence="5 8" id="KW-0812">Transmembrane</keyword>
<evidence type="ECO:0000256" key="8">
    <source>
        <dbReference type="SAM" id="Phobius"/>
    </source>
</evidence>
<dbReference type="Proteomes" id="UP000430692">
    <property type="component" value="Unassembled WGS sequence"/>
</dbReference>
<dbReference type="PANTHER" id="PTHR30472">
    <property type="entry name" value="FERRIC ENTEROBACTIN TRANSPORT SYSTEM PERMEASE PROTEIN"/>
    <property type="match status" value="1"/>
</dbReference>
<sequence>MIHQASQKKVRLIFFISVVVLVSAFIISVATGYISLSPSQLGRTIFGFGTSQENLILFSFRLPRILVTILAGMGLALSGAILQSVTRNPLSDPGILGINAGAGLMVVIYVMYFSSEATSFIYVLPFFALVGGILTTIVIYLLSFKRGEGVEPTRLVLVGVGLASAINGLIFTLTARLEEEQNAFIANWIAGRIWGDDWIFVLALLPWLLILSPIIFSKAHILNILNLNENVSVGLGVKVERERRLLLLIAVSLAAVSVSVSGGIAFIGLMAPHIARNLVGPRHQSFLPIAAVLGSILLLVSDTIGRSLLDPSGIPAGIIVTIIGAPYFLYLMAKR</sequence>
<dbReference type="GO" id="GO:0022857">
    <property type="term" value="F:transmembrane transporter activity"/>
    <property type="evidence" value="ECO:0007669"/>
    <property type="project" value="InterPro"/>
</dbReference>
<feature type="transmembrane region" description="Helical" evidence="8">
    <location>
        <begin position="120"/>
        <end position="143"/>
    </location>
</feature>
<dbReference type="InterPro" id="IPR000522">
    <property type="entry name" value="ABC_transptr_permease_BtuC"/>
</dbReference>
<feature type="transmembrane region" description="Helical" evidence="8">
    <location>
        <begin position="197"/>
        <end position="216"/>
    </location>
</feature>
<feature type="transmembrane region" description="Helical" evidence="8">
    <location>
        <begin position="245"/>
        <end position="271"/>
    </location>
</feature>
<feature type="transmembrane region" description="Helical" evidence="8">
    <location>
        <begin position="313"/>
        <end position="333"/>
    </location>
</feature>
<accession>A0A6I4W4N9</accession>
<dbReference type="Pfam" id="PF01032">
    <property type="entry name" value="FecCD"/>
    <property type="match status" value="1"/>
</dbReference>
<evidence type="ECO:0000256" key="3">
    <source>
        <dbReference type="ARBA" id="ARBA00022448"/>
    </source>
</evidence>
<keyword evidence="6 8" id="KW-1133">Transmembrane helix</keyword>
<dbReference type="AlphaFoldDB" id="A0A6I4W4N9"/>
<dbReference type="Gene3D" id="1.10.3470.10">
    <property type="entry name" value="ABC transporter involved in vitamin B12 uptake, BtuC"/>
    <property type="match status" value="1"/>
</dbReference>
<feature type="transmembrane region" description="Helical" evidence="8">
    <location>
        <begin position="94"/>
        <end position="114"/>
    </location>
</feature>
<evidence type="ECO:0000256" key="1">
    <source>
        <dbReference type="ARBA" id="ARBA00004651"/>
    </source>
</evidence>
<dbReference type="GO" id="GO:0033214">
    <property type="term" value="P:siderophore-iron import into cell"/>
    <property type="evidence" value="ECO:0007669"/>
    <property type="project" value="TreeGrafter"/>
</dbReference>
<dbReference type="FunFam" id="1.10.3470.10:FF:000001">
    <property type="entry name" value="Vitamin B12 ABC transporter permease BtuC"/>
    <property type="match status" value="1"/>
</dbReference>
<comment type="caution">
    <text evidence="9">The sequence shown here is derived from an EMBL/GenBank/DDBJ whole genome shotgun (WGS) entry which is preliminary data.</text>
</comment>
<gene>
    <name evidence="9" type="ORF">GSM42_18850</name>
</gene>
<protein>
    <submittedName>
        <fullName evidence="9">Iron chelate uptake ABC transporter family permease subunit</fullName>
    </submittedName>
</protein>
<evidence type="ECO:0000313" key="10">
    <source>
        <dbReference type="Proteomes" id="UP000430692"/>
    </source>
</evidence>
<dbReference type="PANTHER" id="PTHR30472:SF69">
    <property type="entry name" value="HEME-IRON TRANSPORT SYSTEM PERMEASE PROTEIN ISDF-RELATED"/>
    <property type="match status" value="1"/>
</dbReference>
<dbReference type="EMBL" id="WUUL01000018">
    <property type="protein sequence ID" value="MXQ55744.1"/>
    <property type="molecule type" value="Genomic_DNA"/>
</dbReference>
<keyword evidence="4" id="KW-1003">Cell membrane</keyword>
<evidence type="ECO:0000256" key="6">
    <source>
        <dbReference type="ARBA" id="ARBA00022989"/>
    </source>
</evidence>
<dbReference type="SUPFAM" id="SSF81345">
    <property type="entry name" value="ABC transporter involved in vitamin B12 uptake, BtuC"/>
    <property type="match status" value="1"/>
</dbReference>
<keyword evidence="7 8" id="KW-0472">Membrane</keyword>
<dbReference type="CDD" id="cd06550">
    <property type="entry name" value="TM_ABC_iron-siderophores_like"/>
    <property type="match status" value="1"/>
</dbReference>